<evidence type="ECO:0000256" key="21">
    <source>
        <dbReference type="ARBA" id="ARBA00033239"/>
    </source>
</evidence>
<dbReference type="InterPro" id="IPR036163">
    <property type="entry name" value="HMA_dom_sf"/>
</dbReference>
<comment type="caution">
    <text evidence="26">The sequence shown here is derived from an EMBL/GenBank/DDBJ whole genome shotgun (WGS) entry which is preliminary data.</text>
</comment>
<feature type="transmembrane region" description="Helical" evidence="23">
    <location>
        <begin position="364"/>
        <end position="381"/>
    </location>
</feature>
<evidence type="ECO:0000256" key="13">
    <source>
        <dbReference type="ARBA" id="ARBA00022840"/>
    </source>
</evidence>
<dbReference type="GO" id="GO:0005507">
    <property type="term" value="F:copper ion binding"/>
    <property type="evidence" value="ECO:0007669"/>
    <property type="project" value="InterPro"/>
</dbReference>
<evidence type="ECO:0000256" key="11">
    <source>
        <dbReference type="ARBA" id="ARBA00022741"/>
    </source>
</evidence>
<keyword evidence="16 23" id="KW-1133">Transmembrane helix</keyword>
<evidence type="ECO:0000256" key="17">
    <source>
        <dbReference type="ARBA" id="ARBA00023008"/>
    </source>
</evidence>
<dbReference type="SUPFAM" id="SSF56784">
    <property type="entry name" value="HAD-like"/>
    <property type="match status" value="1"/>
</dbReference>
<dbReference type="InterPro" id="IPR001757">
    <property type="entry name" value="P_typ_ATPase"/>
</dbReference>
<evidence type="ECO:0000256" key="4">
    <source>
        <dbReference type="ARBA" id="ARBA00015102"/>
    </source>
</evidence>
<evidence type="ECO:0000256" key="20">
    <source>
        <dbReference type="ARBA" id="ARBA00029719"/>
    </source>
</evidence>
<dbReference type="GO" id="GO:0140581">
    <property type="term" value="F:P-type monovalent copper transporter activity"/>
    <property type="evidence" value="ECO:0007669"/>
    <property type="project" value="UniProtKB-EC"/>
</dbReference>
<feature type="transmembrane region" description="Helical" evidence="23">
    <location>
        <begin position="335"/>
        <end position="352"/>
    </location>
</feature>
<dbReference type="NCBIfam" id="TIGR01511">
    <property type="entry name" value="ATPase-IB1_Cu"/>
    <property type="match status" value="1"/>
</dbReference>
<keyword evidence="12" id="KW-0187">Copper transport</keyword>
<feature type="domain" description="HMA" evidence="25">
    <location>
        <begin position="105"/>
        <end position="167"/>
    </location>
</feature>
<evidence type="ECO:0000256" key="1">
    <source>
        <dbReference type="ARBA" id="ARBA00004651"/>
    </source>
</evidence>
<evidence type="ECO:0000256" key="14">
    <source>
        <dbReference type="ARBA" id="ARBA00022842"/>
    </source>
</evidence>
<dbReference type="Pfam" id="PF00702">
    <property type="entry name" value="Hydrolase"/>
    <property type="match status" value="1"/>
</dbReference>
<dbReference type="PANTHER" id="PTHR43520:SF6">
    <property type="entry name" value="COPPER-EXPORTING P-TYPE ATPASE"/>
    <property type="match status" value="1"/>
</dbReference>
<dbReference type="GO" id="GO:0043682">
    <property type="term" value="F:P-type divalent copper transporter activity"/>
    <property type="evidence" value="ECO:0007669"/>
    <property type="project" value="TreeGrafter"/>
</dbReference>
<keyword evidence="6 23" id="KW-1003">Cell membrane</keyword>
<dbReference type="PROSITE" id="PS00154">
    <property type="entry name" value="ATPASE_E1_E2"/>
    <property type="match status" value="1"/>
</dbReference>
<sequence length="916" mass="96695">MTSAPPPPEQYRLRVEGMTCGHCASRVEQAALGVEGVASARVDLEAGILEVSGGRPHQVIEAVREAGYEATIVAEEPEVCPLPEPGSGPPSLDAGLESAPRAGGSPYTILIDDMTCASCVSRVEKAIRAVPGVKEAAVDLVAGRARVTGGDPQAVVAAVIDQGYPARLAAQRPANEFRLHFPAESDRQAALETLERLLQEEAAGVDAASWPEVAVKTALPPAELLVALRRAGFATEIREQFVDPYVEQAHKARQEIRRSWQRALVAGLVGGALIAGEFSGVLPHLEDATALGIGGRGVWALIALVVLGAMWFSGRNYYLTALKQARHLAANMDTLVALGTSAAWIASVIFIADPDFIPGEPKLYLDAAVLILAFLQVGHALEVKAKRTTSEAIGALLKLAPKTASVVVEGEEVELPVSLLRPGDRFRVRPGETIPIDGVVEEGSSSVDESLLTGEPIPVEKGTGDEVTGGTRNLNGSLLARVSRPASETTLSHIIEMVKQAQLSKPPIGRLVDRVSAVFVPIVVVIAIVTFVTWYLVGPEPSLAYALTAGISVLVIACPCALGLATPIAIMMGTGRAAQLNILIRNSEALQSAASITHLVVDKTGTLTRGRPEVTAIHPVEGVDEDRLLQLAASLEKHSEHPLAEAIDRAAEARSLALLPVESFQAVSGRGIEAQVEGKRTWLGNRRYLEDQGIHLPERLAGVAESEARLGGTPIWLGSEAGLLGLLILKDPVRDDTHAAVKALQRRGITLVMCTGDNAVTARAVADQLGIGEVHSEVLPEEKLEVVKALQQQGHKVGMVGDGVNDAPALAQADTSFAIGSGTDVAVENADITLAGDSLANVTTAIEISSATLRNIRQNLFGAFIYNVTGIPLAAGVLYPWTGWLLEPMFASAAMALSSVTVVTNANRLRFFKPRF</sequence>
<keyword evidence="17" id="KW-0186">Copper</keyword>
<evidence type="ECO:0000256" key="18">
    <source>
        <dbReference type="ARBA" id="ARBA00023065"/>
    </source>
</evidence>
<dbReference type="InterPro" id="IPR059000">
    <property type="entry name" value="ATPase_P-type_domA"/>
</dbReference>
<feature type="transmembrane region" description="Helical" evidence="23">
    <location>
        <begin position="888"/>
        <end position="906"/>
    </location>
</feature>
<dbReference type="PRINTS" id="PR00119">
    <property type="entry name" value="CATATPASE"/>
</dbReference>
<accession>A0A7C5MXH5</accession>
<dbReference type="Pfam" id="PF00122">
    <property type="entry name" value="E1-E2_ATPase"/>
    <property type="match status" value="1"/>
</dbReference>
<evidence type="ECO:0000256" key="12">
    <source>
        <dbReference type="ARBA" id="ARBA00022796"/>
    </source>
</evidence>
<dbReference type="SFLD" id="SFLDG00002">
    <property type="entry name" value="C1.7:_P-type_atpase_like"/>
    <property type="match status" value="1"/>
</dbReference>
<dbReference type="InterPro" id="IPR023298">
    <property type="entry name" value="ATPase_P-typ_TM_dom_sf"/>
</dbReference>
<dbReference type="InterPro" id="IPR023299">
    <property type="entry name" value="ATPase_P-typ_cyto_dom_N"/>
</dbReference>
<feature type="transmembrane region" description="Helical" evidence="23">
    <location>
        <begin position="860"/>
        <end position="882"/>
    </location>
</feature>
<dbReference type="EC" id="7.2.2.8" evidence="3"/>
<dbReference type="GO" id="GO:0060003">
    <property type="term" value="P:copper ion export"/>
    <property type="evidence" value="ECO:0007669"/>
    <property type="project" value="UniProtKB-ARBA"/>
</dbReference>
<feature type="transmembrane region" description="Helical" evidence="23">
    <location>
        <begin position="263"/>
        <end position="285"/>
    </location>
</feature>
<evidence type="ECO:0000256" key="23">
    <source>
        <dbReference type="RuleBase" id="RU362081"/>
    </source>
</evidence>
<keyword evidence="11 23" id="KW-0547">Nucleotide-binding</keyword>
<evidence type="ECO:0000256" key="2">
    <source>
        <dbReference type="ARBA" id="ARBA00006024"/>
    </source>
</evidence>
<evidence type="ECO:0000256" key="24">
    <source>
        <dbReference type="SAM" id="MobiDB-lite"/>
    </source>
</evidence>
<feature type="region of interest" description="Disordered" evidence="24">
    <location>
        <begin position="80"/>
        <end position="99"/>
    </location>
</feature>
<dbReference type="GO" id="GO:0005886">
    <property type="term" value="C:plasma membrane"/>
    <property type="evidence" value="ECO:0007669"/>
    <property type="project" value="UniProtKB-SubCell"/>
</dbReference>
<name>A0A7C5MXH5_9GAMM</name>
<dbReference type="Gene3D" id="3.40.1110.10">
    <property type="entry name" value="Calcium-transporting ATPase, cytoplasmic domain N"/>
    <property type="match status" value="1"/>
</dbReference>
<dbReference type="SUPFAM" id="SSF55008">
    <property type="entry name" value="HMA, heavy metal-associated domain"/>
    <property type="match status" value="2"/>
</dbReference>
<dbReference type="NCBIfam" id="TIGR01494">
    <property type="entry name" value="ATPase_P-type"/>
    <property type="match status" value="1"/>
</dbReference>
<keyword evidence="8 23" id="KW-0812">Transmembrane</keyword>
<feature type="transmembrane region" description="Helical" evidence="23">
    <location>
        <begin position="297"/>
        <end position="314"/>
    </location>
</feature>
<keyword evidence="18" id="KW-0406">Ion transport</keyword>
<dbReference type="Pfam" id="PF00403">
    <property type="entry name" value="HMA"/>
    <property type="match status" value="2"/>
</dbReference>
<evidence type="ECO:0000259" key="25">
    <source>
        <dbReference type="PROSITE" id="PS50846"/>
    </source>
</evidence>
<comment type="catalytic activity">
    <reaction evidence="22">
        <text>Cu(+)(in) + ATP + H2O = Cu(+)(out) + ADP + phosphate + H(+)</text>
        <dbReference type="Rhea" id="RHEA:25792"/>
        <dbReference type="ChEBI" id="CHEBI:15377"/>
        <dbReference type="ChEBI" id="CHEBI:15378"/>
        <dbReference type="ChEBI" id="CHEBI:30616"/>
        <dbReference type="ChEBI" id="CHEBI:43474"/>
        <dbReference type="ChEBI" id="CHEBI:49552"/>
        <dbReference type="ChEBI" id="CHEBI:456216"/>
        <dbReference type="EC" id="7.2.2.8"/>
    </reaction>
</comment>
<feature type="transmembrane region" description="Helical" evidence="23">
    <location>
        <begin position="515"/>
        <end position="537"/>
    </location>
</feature>
<keyword evidence="7" id="KW-0597">Phosphoprotein</keyword>
<dbReference type="PROSITE" id="PS50846">
    <property type="entry name" value="HMA_2"/>
    <property type="match status" value="2"/>
</dbReference>
<dbReference type="NCBIfam" id="TIGR01525">
    <property type="entry name" value="ATPase-IB_hvy"/>
    <property type="match status" value="1"/>
</dbReference>
<dbReference type="InterPro" id="IPR036412">
    <property type="entry name" value="HAD-like_sf"/>
</dbReference>
<dbReference type="GO" id="GO:0016887">
    <property type="term" value="F:ATP hydrolysis activity"/>
    <property type="evidence" value="ECO:0007669"/>
    <property type="project" value="InterPro"/>
</dbReference>
<dbReference type="PROSITE" id="PS01047">
    <property type="entry name" value="HMA_1"/>
    <property type="match status" value="1"/>
</dbReference>
<evidence type="ECO:0000256" key="8">
    <source>
        <dbReference type="ARBA" id="ARBA00022692"/>
    </source>
</evidence>
<feature type="domain" description="HMA" evidence="25">
    <location>
        <begin position="9"/>
        <end position="71"/>
    </location>
</feature>
<dbReference type="FunFam" id="2.70.150.10:FF:000020">
    <property type="entry name" value="Copper-exporting P-type ATPase A"/>
    <property type="match status" value="1"/>
</dbReference>
<evidence type="ECO:0000256" key="22">
    <source>
        <dbReference type="ARBA" id="ARBA00049289"/>
    </source>
</evidence>
<dbReference type="Proteomes" id="UP000886100">
    <property type="component" value="Unassembled WGS sequence"/>
</dbReference>
<dbReference type="SFLD" id="SFLDS00003">
    <property type="entry name" value="Haloacid_Dehalogenase"/>
    <property type="match status" value="1"/>
</dbReference>
<comment type="subcellular location">
    <subcellularLocation>
        <location evidence="1">Cell membrane</location>
        <topology evidence="1">Multi-pass membrane protein</topology>
    </subcellularLocation>
</comment>
<dbReference type="CDD" id="cd02094">
    <property type="entry name" value="P-type_ATPase_Cu-like"/>
    <property type="match status" value="1"/>
</dbReference>
<evidence type="ECO:0000256" key="3">
    <source>
        <dbReference type="ARBA" id="ARBA00012517"/>
    </source>
</evidence>
<dbReference type="Gene3D" id="3.40.50.1000">
    <property type="entry name" value="HAD superfamily/HAD-like"/>
    <property type="match status" value="1"/>
</dbReference>
<dbReference type="InterPro" id="IPR027256">
    <property type="entry name" value="P-typ_ATPase_IB"/>
</dbReference>
<organism evidence="26">
    <name type="scientific">Thiolapillus brandeum</name>
    <dbReference type="NCBI Taxonomy" id="1076588"/>
    <lineage>
        <taxon>Bacteria</taxon>
        <taxon>Pseudomonadati</taxon>
        <taxon>Pseudomonadota</taxon>
        <taxon>Gammaproteobacteria</taxon>
        <taxon>Chromatiales</taxon>
        <taxon>Sedimenticolaceae</taxon>
        <taxon>Thiolapillus</taxon>
    </lineage>
</organism>
<evidence type="ECO:0000256" key="10">
    <source>
        <dbReference type="ARBA" id="ARBA00022737"/>
    </source>
</evidence>
<keyword evidence="5" id="KW-0813">Transport</keyword>
<dbReference type="InterPro" id="IPR008250">
    <property type="entry name" value="ATPase_P-typ_transduc_dom_A_sf"/>
</dbReference>
<evidence type="ECO:0000313" key="26">
    <source>
        <dbReference type="EMBL" id="HHH13761.1"/>
    </source>
</evidence>
<dbReference type="SFLD" id="SFLDF00027">
    <property type="entry name" value="p-type_atpase"/>
    <property type="match status" value="1"/>
</dbReference>
<keyword evidence="13 23" id="KW-0067">ATP-binding</keyword>
<evidence type="ECO:0000256" key="5">
    <source>
        <dbReference type="ARBA" id="ARBA00022448"/>
    </source>
</evidence>
<dbReference type="EMBL" id="DROM01000359">
    <property type="protein sequence ID" value="HHH13761.1"/>
    <property type="molecule type" value="Genomic_DNA"/>
</dbReference>
<evidence type="ECO:0000256" key="15">
    <source>
        <dbReference type="ARBA" id="ARBA00022967"/>
    </source>
</evidence>
<dbReference type="GO" id="GO:0055070">
    <property type="term" value="P:copper ion homeostasis"/>
    <property type="evidence" value="ECO:0007669"/>
    <property type="project" value="TreeGrafter"/>
</dbReference>
<evidence type="ECO:0000256" key="6">
    <source>
        <dbReference type="ARBA" id="ARBA00022475"/>
    </source>
</evidence>
<evidence type="ECO:0000256" key="16">
    <source>
        <dbReference type="ARBA" id="ARBA00022989"/>
    </source>
</evidence>
<dbReference type="SUPFAM" id="SSF81653">
    <property type="entry name" value="Calcium ATPase, transduction domain A"/>
    <property type="match status" value="1"/>
</dbReference>
<dbReference type="InterPro" id="IPR044492">
    <property type="entry name" value="P_typ_ATPase_HD_dom"/>
</dbReference>
<dbReference type="Gene3D" id="3.30.70.100">
    <property type="match status" value="2"/>
</dbReference>
<reference evidence="26" key="1">
    <citation type="journal article" date="2020" name="mSystems">
        <title>Genome- and Community-Level Interaction Insights into Carbon Utilization and Element Cycling Functions of Hydrothermarchaeota in Hydrothermal Sediment.</title>
        <authorList>
            <person name="Zhou Z."/>
            <person name="Liu Y."/>
            <person name="Xu W."/>
            <person name="Pan J."/>
            <person name="Luo Z.H."/>
            <person name="Li M."/>
        </authorList>
    </citation>
    <scope>NUCLEOTIDE SEQUENCE [LARGE SCALE GENOMIC DNA]</scope>
    <source>
        <strain evidence="26">HyVt-535</strain>
    </source>
</reference>
<keyword evidence="15" id="KW-1278">Translocase</keyword>
<evidence type="ECO:0000256" key="9">
    <source>
        <dbReference type="ARBA" id="ARBA00022723"/>
    </source>
</evidence>
<comment type="similarity">
    <text evidence="2 23">Belongs to the cation transport ATPase (P-type) (TC 3.A.3) family. Type IB subfamily.</text>
</comment>
<dbReference type="GO" id="GO:0005524">
    <property type="term" value="F:ATP binding"/>
    <property type="evidence" value="ECO:0007669"/>
    <property type="project" value="UniProtKB-UniRule"/>
</dbReference>
<dbReference type="InterPro" id="IPR017969">
    <property type="entry name" value="Heavy-metal-associated_CS"/>
</dbReference>
<dbReference type="InterPro" id="IPR023214">
    <property type="entry name" value="HAD_sf"/>
</dbReference>
<keyword evidence="19 23" id="KW-0472">Membrane</keyword>
<feature type="transmembrane region" description="Helical" evidence="23">
    <location>
        <begin position="543"/>
        <end position="570"/>
    </location>
</feature>
<dbReference type="PRINTS" id="PR00943">
    <property type="entry name" value="CUATPASE"/>
</dbReference>
<dbReference type="NCBIfam" id="TIGR00003">
    <property type="entry name" value="copper ion binding protein"/>
    <property type="match status" value="1"/>
</dbReference>
<protein>
    <recommendedName>
        <fullName evidence="4">Copper-exporting P-type ATPase</fullName>
        <ecNumber evidence="3">7.2.2.8</ecNumber>
    </recommendedName>
    <alternativeName>
        <fullName evidence="20">Copper-exporting P-type ATPase A</fullName>
    </alternativeName>
    <alternativeName>
        <fullName evidence="21">Cu(+)-exporting ATPase</fullName>
    </alternativeName>
</protein>
<keyword evidence="14" id="KW-0460">Magnesium</keyword>
<dbReference type="CDD" id="cd00371">
    <property type="entry name" value="HMA"/>
    <property type="match status" value="2"/>
</dbReference>
<dbReference type="Gene3D" id="2.70.150.10">
    <property type="entry name" value="Calcium-transporting ATPase, cytoplasmic transduction domain A"/>
    <property type="match status" value="1"/>
</dbReference>
<proteinExistence type="inferred from homology"/>
<dbReference type="AlphaFoldDB" id="A0A7C5MXH5"/>
<dbReference type="InterPro" id="IPR006122">
    <property type="entry name" value="HMA_Cu_ion-bd"/>
</dbReference>
<gene>
    <name evidence="26" type="ORF">ENJ98_05945</name>
</gene>
<keyword evidence="10" id="KW-0677">Repeat</keyword>
<dbReference type="PRINTS" id="PR00942">
    <property type="entry name" value="CUATPASEI"/>
</dbReference>
<evidence type="ECO:0000256" key="7">
    <source>
        <dbReference type="ARBA" id="ARBA00022553"/>
    </source>
</evidence>
<keyword evidence="9 23" id="KW-0479">Metal-binding</keyword>
<dbReference type="InterPro" id="IPR018303">
    <property type="entry name" value="ATPase_P-typ_P_site"/>
</dbReference>
<dbReference type="InterPro" id="IPR006121">
    <property type="entry name" value="HMA_dom"/>
</dbReference>
<dbReference type="PANTHER" id="PTHR43520">
    <property type="entry name" value="ATP7, ISOFORM B"/>
    <property type="match status" value="1"/>
</dbReference>
<evidence type="ECO:0000256" key="19">
    <source>
        <dbReference type="ARBA" id="ARBA00023136"/>
    </source>
</evidence>
<dbReference type="SUPFAM" id="SSF81665">
    <property type="entry name" value="Calcium ATPase, transmembrane domain M"/>
    <property type="match status" value="1"/>
</dbReference>